<dbReference type="SUPFAM" id="SSF55729">
    <property type="entry name" value="Acyl-CoA N-acyltransferases (Nat)"/>
    <property type="match status" value="1"/>
</dbReference>
<evidence type="ECO:0000256" key="2">
    <source>
        <dbReference type="ARBA" id="ARBA00023315"/>
    </source>
</evidence>
<dbReference type="Proteomes" id="UP001428817">
    <property type="component" value="Unassembled WGS sequence"/>
</dbReference>
<evidence type="ECO:0000259" key="3">
    <source>
        <dbReference type="PROSITE" id="PS51186"/>
    </source>
</evidence>
<dbReference type="InterPro" id="IPR016181">
    <property type="entry name" value="Acyl_CoA_acyltransferase"/>
</dbReference>
<dbReference type="PANTHER" id="PTHR10545:SF29">
    <property type="entry name" value="GH14572P-RELATED"/>
    <property type="match status" value="1"/>
</dbReference>
<dbReference type="InterPro" id="IPR000182">
    <property type="entry name" value="GNAT_dom"/>
</dbReference>
<dbReference type="EMBL" id="BAABJP010000001">
    <property type="protein sequence ID" value="GAA5146084.1"/>
    <property type="molecule type" value="Genomic_DNA"/>
</dbReference>
<sequence length="159" mass="17888">MGVREVREGDLPEVVAMVYGLAEYERAPDDCKLTVEQLRGALFGPHPALFGHVAEVPETGELAGMALWFLNFSTWEGEHGIYLEDLFVRPEHRGGGYGKALMVELARVCERNGYRRLQWAVLDWNQPSIDFYRSLGAVPEDEWVGYRLTDDALTELASG</sequence>
<name>A0ABP9PG54_9PSEU</name>
<keyword evidence="5" id="KW-1185">Reference proteome</keyword>
<protein>
    <submittedName>
        <fullName evidence="4">GNAT family N-acetyltransferase</fullName>
    </submittedName>
</protein>
<keyword evidence="1" id="KW-0808">Transferase</keyword>
<dbReference type="PROSITE" id="PS51186">
    <property type="entry name" value="GNAT"/>
    <property type="match status" value="1"/>
</dbReference>
<evidence type="ECO:0000313" key="5">
    <source>
        <dbReference type="Proteomes" id="UP001428817"/>
    </source>
</evidence>
<feature type="domain" description="N-acetyltransferase" evidence="3">
    <location>
        <begin position="1"/>
        <end position="159"/>
    </location>
</feature>
<organism evidence="4 5">
    <name type="scientific">Pseudonocardia eucalypti</name>
    <dbReference type="NCBI Taxonomy" id="648755"/>
    <lineage>
        <taxon>Bacteria</taxon>
        <taxon>Bacillati</taxon>
        <taxon>Actinomycetota</taxon>
        <taxon>Actinomycetes</taxon>
        <taxon>Pseudonocardiales</taxon>
        <taxon>Pseudonocardiaceae</taxon>
        <taxon>Pseudonocardia</taxon>
    </lineage>
</organism>
<dbReference type="CDD" id="cd04301">
    <property type="entry name" value="NAT_SF"/>
    <property type="match status" value="1"/>
</dbReference>
<reference evidence="5" key="1">
    <citation type="journal article" date="2019" name="Int. J. Syst. Evol. Microbiol.">
        <title>The Global Catalogue of Microorganisms (GCM) 10K type strain sequencing project: providing services to taxonomists for standard genome sequencing and annotation.</title>
        <authorList>
            <consortium name="The Broad Institute Genomics Platform"/>
            <consortium name="The Broad Institute Genome Sequencing Center for Infectious Disease"/>
            <person name="Wu L."/>
            <person name="Ma J."/>
        </authorList>
    </citation>
    <scope>NUCLEOTIDE SEQUENCE [LARGE SCALE GENOMIC DNA]</scope>
    <source>
        <strain evidence="5">JCM 18303</strain>
    </source>
</reference>
<evidence type="ECO:0000256" key="1">
    <source>
        <dbReference type="ARBA" id="ARBA00022679"/>
    </source>
</evidence>
<dbReference type="PANTHER" id="PTHR10545">
    <property type="entry name" value="DIAMINE N-ACETYLTRANSFERASE"/>
    <property type="match status" value="1"/>
</dbReference>
<dbReference type="RefSeq" id="WP_221497528.1">
    <property type="nucleotide sequence ID" value="NZ_BAABJP010000001.1"/>
</dbReference>
<dbReference type="Pfam" id="PF00583">
    <property type="entry name" value="Acetyltransf_1"/>
    <property type="match status" value="1"/>
</dbReference>
<proteinExistence type="predicted"/>
<accession>A0ABP9PG54</accession>
<comment type="caution">
    <text evidence="4">The sequence shown here is derived from an EMBL/GenBank/DDBJ whole genome shotgun (WGS) entry which is preliminary data.</text>
</comment>
<dbReference type="InterPro" id="IPR051016">
    <property type="entry name" value="Diverse_Substrate_AcTransf"/>
</dbReference>
<dbReference type="Gene3D" id="3.40.630.30">
    <property type="match status" value="1"/>
</dbReference>
<evidence type="ECO:0000313" key="4">
    <source>
        <dbReference type="EMBL" id="GAA5146084.1"/>
    </source>
</evidence>
<keyword evidence="2" id="KW-0012">Acyltransferase</keyword>
<gene>
    <name evidence="4" type="ORF">GCM10023321_04980</name>
</gene>